<dbReference type="PANTHER" id="PTHR24223:SF181">
    <property type="entry name" value="ABC TRANSPORTER C FAMILY MEMBER 3"/>
    <property type="match status" value="1"/>
</dbReference>
<keyword evidence="3" id="KW-1133">Transmembrane helix</keyword>
<feature type="transmembrane region" description="Helical" evidence="3">
    <location>
        <begin position="21"/>
        <end position="48"/>
    </location>
</feature>
<name>A0A7J6X4J7_THATH</name>
<feature type="domain" description="ABC transporter" evidence="4">
    <location>
        <begin position="84"/>
        <end position="133"/>
    </location>
</feature>
<evidence type="ECO:0000313" key="6">
    <source>
        <dbReference type="Proteomes" id="UP000554482"/>
    </source>
</evidence>
<dbReference type="InterPro" id="IPR003439">
    <property type="entry name" value="ABC_transporter-like_ATP-bd"/>
</dbReference>
<evidence type="ECO:0000256" key="1">
    <source>
        <dbReference type="ARBA" id="ARBA00022741"/>
    </source>
</evidence>
<dbReference type="PANTHER" id="PTHR24223">
    <property type="entry name" value="ATP-BINDING CASSETTE SUB-FAMILY C"/>
    <property type="match status" value="1"/>
</dbReference>
<dbReference type="InterPro" id="IPR027417">
    <property type="entry name" value="P-loop_NTPase"/>
</dbReference>
<dbReference type="Gene3D" id="3.40.50.300">
    <property type="entry name" value="P-loop containing nucleotide triphosphate hydrolases"/>
    <property type="match status" value="1"/>
</dbReference>
<keyword evidence="2" id="KW-0067">ATP-binding</keyword>
<dbReference type="AlphaFoldDB" id="A0A7J6X4J7"/>
<dbReference type="InterPro" id="IPR050173">
    <property type="entry name" value="ABC_transporter_C-like"/>
</dbReference>
<evidence type="ECO:0000313" key="5">
    <source>
        <dbReference type="EMBL" id="KAF5203480.1"/>
    </source>
</evidence>
<gene>
    <name evidence="5" type="ORF">FRX31_006933</name>
</gene>
<reference evidence="5 6" key="1">
    <citation type="submission" date="2020-06" db="EMBL/GenBank/DDBJ databases">
        <title>Transcriptomic and genomic resources for Thalictrum thalictroides and T. hernandezii: Facilitating candidate gene discovery in an emerging model plant lineage.</title>
        <authorList>
            <person name="Arias T."/>
            <person name="Riano-Pachon D.M."/>
            <person name="Di Stilio V.S."/>
        </authorList>
    </citation>
    <scope>NUCLEOTIDE SEQUENCE [LARGE SCALE GENOMIC DNA]</scope>
    <source>
        <strain evidence="6">cv. WT478/WT964</strain>
        <tissue evidence="5">Leaves</tissue>
    </source>
</reference>
<proteinExistence type="predicted"/>
<keyword evidence="1" id="KW-0547">Nucleotide-binding</keyword>
<keyword evidence="6" id="KW-1185">Reference proteome</keyword>
<protein>
    <submittedName>
        <fullName evidence="5">Abc transporter c family member</fullName>
    </submittedName>
</protein>
<dbReference type="OrthoDB" id="6500128at2759"/>
<evidence type="ECO:0000259" key="4">
    <source>
        <dbReference type="Pfam" id="PF00005"/>
    </source>
</evidence>
<dbReference type="GO" id="GO:0016887">
    <property type="term" value="F:ATP hydrolysis activity"/>
    <property type="evidence" value="ECO:0007669"/>
    <property type="project" value="InterPro"/>
</dbReference>
<dbReference type="SUPFAM" id="SSF52540">
    <property type="entry name" value="P-loop containing nucleoside triphosphate hydrolases"/>
    <property type="match status" value="1"/>
</dbReference>
<keyword evidence="3" id="KW-0812">Transmembrane</keyword>
<organism evidence="5 6">
    <name type="scientific">Thalictrum thalictroides</name>
    <name type="common">Rue-anemone</name>
    <name type="synonym">Anemone thalictroides</name>
    <dbReference type="NCBI Taxonomy" id="46969"/>
    <lineage>
        <taxon>Eukaryota</taxon>
        <taxon>Viridiplantae</taxon>
        <taxon>Streptophyta</taxon>
        <taxon>Embryophyta</taxon>
        <taxon>Tracheophyta</taxon>
        <taxon>Spermatophyta</taxon>
        <taxon>Magnoliopsida</taxon>
        <taxon>Ranunculales</taxon>
        <taxon>Ranunculaceae</taxon>
        <taxon>Thalictroideae</taxon>
        <taxon>Thalictrum</taxon>
    </lineage>
</organism>
<dbReference type="Pfam" id="PF00005">
    <property type="entry name" value="ABC_tran"/>
    <property type="match status" value="1"/>
</dbReference>
<dbReference type="EMBL" id="JABWDY010006722">
    <property type="protein sequence ID" value="KAF5203480.1"/>
    <property type="molecule type" value="Genomic_DNA"/>
</dbReference>
<dbReference type="GO" id="GO:0042626">
    <property type="term" value="F:ATPase-coupled transmembrane transporter activity"/>
    <property type="evidence" value="ECO:0007669"/>
    <property type="project" value="TreeGrafter"/>
</dbReference>
<sequence length="142" mass="15363">MDTNLKLMDSYSRPKFYLSGSIEWLCFRLHMLSSIMFAFSLMFLISVLQGTIDLGIAGLAVAYGLNLNMLQALVCYVPHMPLVLRGLTCAIPGGMKTGIVGRTGSSKSTLIQIFFCLVEPVVGQILIDGLNISTIGLICGPD</sequence>
<evidence type="ECO:0000256" key="3">
    <source>
        <dbReference type="SAM" id="Phobius"/>
    </source>
</evidence>
<evidence type="ECO:0000256" key="2">
    <source>
        <dbReference type="ARBA" id="ARBA00022840"/>
    </source>
</evidence>
<keyword evidence="3" id="KW-0472">Membrane</keyword>
<comment type="caution">
    <text evidence="5">The sequence shown here is derived from an EMBL/GenBank/DDBJ whole genome shotgun (WGS) entry which is preliminary data.</text>
</comment>
<dbReference type="Proteomes" id="UP000554482">
    <property type="component" value="Unassembled WGS sequence"/>
</dbReference>
<feature type="transmembrane region" description="Helical" evidence="3">
    <location>
        <begin position="54"/>
        <end position="77"/>
    </location>
</feature>
<dbReference type="GO" id="GO:0016020">
    <property type="term" value="C:membrane"/>
    <property type="evidence" value="ECO:0007669"/>
    <property type="project" value="TreeGrafter"/>
</dbReference>
<accession>A0A7J6X4J7</accession>
<dbReference type="GO" id="GO:0005524">
    <property type="term" value="F:ATP binding"/>
    <property type="evidence" value="ECO:0007669"/>
    <property type="project" value="UniProtKB-KW"/>
</dbReference>